<evidence type="ECO:0008006" key="4">
    <source>
        <dbReference type="Google" id="ProtNLM"/>
    </source>
</evidence>
<name>A0A5B7JW40_PORTR</name>
<sequence length="95" mass="11016">MRAFLYLLTIAIPSLVLPLRVETARPLFTRHLKHLWNSIWVIFGNPPPSDHRCCDAKKIITVFLYSDLHSNRRKSQRVDVDKTQPGEPIPHCLCL</sequence>
<reference evidence="2 3" key="1">
    <citation type="submission" date="2019-05" db="EMBL/GenBank/DDBJ databases">
        <title>Another draft genome of Portunus trituberculatus and its Hox gene families provides insights of decapod evolution.</title>
        <authorList>
            <person name="Jeong J.-H."/>
            <person name="Song I."/>
            <person name="Kim S."/>
            <person name="Choi T."/>
            <person name="Kim D."/>
            <person name="Ryu S."/>
            <person name="Kim W."/>
        </authorList>
    </citation>
    <scope>NUCLEOTIDE SEQUENCE [LARGE SCALE GENOMIC DNA]</scope>
    <source>
        <tissue evidence="2">Muscle</tissue>
    </source>
</reference>
<dbReference type="AlphaFoldDB" id="A0A5B7JW40"/>
<feature type="signal peptide" evidence="1">
    <location>
        <begin position="1"/>
        <end position="18"/>
    </location>
</feature>
<dbReference type="EMBL" id="VSRR010114452">
    <property type="protein sequence ID" value="MPC98526.1"/>
    <property type="molecule type" value="Genomic_DNA"/>
</dbReference>
<gene>
    <name evidence="2" type="ORF">E2C01_093899</name>
</gene>
<feature type="chain" id="PRO_5023067626" description="Secreted protein" evidence="1">
    <location>
        <begin position="19"/>
        <end position="95"/>
    </location>
</feature>
<organism evidence="2 3">
    <name type="scientific">Portunus trituberculatus</name>
    <name type="common">Swimming crab</name>
    <name type="synonym">Neptunus trituberculatus</name>
    <dbReference type="NCBI Taxonomy" id="210409"/>
    <lineage>
        <taxon>Eukaryota</taxon>
        <taxon>Metazoa</taxon>
        <taxon>Ecdysozoa</taxon>
        <taxon>Arthropoda</taxon>
        <taxon>Crustacea</taxon>
        <taxon>Multicrustacea</taxon>
        <taxon>Malacostraca</taxon>
        <taxon>Eumalacostraca</taxon>
        <taxon>Eucarida</taxon>
        <taxon>Decapoda</taxon>
        <taxon>Pleocyemata</taxon>
        <taxon>Brachyura</taxon>
        <taxon>Eubrachyura</taxon>
        <taxon>Portunoidea</taxon>
        <taxon>Portunidae</taxon>
        <taxon>Portuninae</taxon>
        <taxon>Portunus</taxon>
    </lineage>
</organism>
<evidence type="ECO:0000256" key="1">
    <source>
        <dbReference type="SAM" id="SignalP"/>
    </source>
</evidence>
<proteinExistence type="predicted"/>
<protein>
    <recommendedName>
        <fullName evidence="4">Secreted protein</fullName>
    </recommendedName>
</protein>
<accession>A0A5B7JW40</accession>
<comment type="caution">
    <text evidence="2">The sequence shown here is derived from an EMBL/GenBank/DDBJ whole genome shotgun (WGS) entry which is preliminary data.</text>
</comment>
<evidence type="ECO:0000313" key="2">
    <source>
        <dbReference type="EMBL" id="MPC98526.1"/>
    </source>
</evidence>
<evidence type="ECO:0000313" key="3">
    <source>
        <dbReference type="Proteomes" id="UP000324222"/>
    </source>
</evidence>
<keyword evidence="3" id="KW-1185">Reference proteome</keyword>
<keyword evidence="1" id="KW-0732">Signal</keyword>
<dbReference type="Proteomes" id="UP000324222">
    <property type="component" value="Unassembled WGS sequence"/>
</dbReference>